<evidence type="ECO:0000313" key="1">
    <source>
        <dbReference type="EMBL" id="MDR6725642.1"/>
    </source>
</evidence>
<protein>
    <submittedName>
        <fullName evidence="1">Uncharacterized protein</fullName>
    </submittedName>
</protein>
<evidence type="ECO:0000313" key="2">
    <source>
        <dbReference type="Proteomes" id="UP001254832"/>
    </source>
</evidence>
<gene>
    <name evidence="1" type="ORF">J2W91_004144</name>
</gene>
<name>A0AAP5H4D9_PAEAM</name>
<organism evidence="1 2">
    <name type="scientific">Paenibacillus amylolyticus</name>
    <dbReference type="NCBI Taxonomy" id="1451"/>
    <lineage>
        <taxon>Bacteria</taxon>
        <taxon>Bacillati</taxon>
        <taxon>Bacillota</taxon>
        <taxon>Bacilli</taxon>
        <taxon>Bacillales</taxon>
        <taxon>Paenibacillaceae</taxon>
        <taxon>Paenibacillus</taxon>
    </lineage>
</organism>
<dbReference type="Proteomes" id="UP001254832">
    <property type="component" value="Unassembled WGS sequence"/>
</dbReference>
<sequence>MYRAELFFINGLDIQPYDYQKEVLEQLHAQRTLYGRTRNLIAATGVCMATAGRDACEDGSGGE</sequence>
<accession>A0AAP5H4D9</accession>
<proteinExistence type="predicted"/>
<dbReference type="RefSeq" id="WP_310143007.1">
    <property type="nucleotide sequence ID" value="NZ_JAVDTR010000012.1"/>
</dbReference>
<dbReference type="AlphaFoldDB" id="A0AAP5H4D9"/>
<comment type="caution">
    <text evidence="1">The sequence shown here is derived from an EMBL/GenBank/DDBJ whole genome shotgun (WGS) entry which is preliminary data.</text>
</comment>
<reference evidence="1" key="1">
    <citation type="submission" date="2023-07" db="EMBL/GenBank/DDBJ databases">
        <title>Sorghum-associated microbial communities from plants grown in Nebraska, USA.</title>
        <authorList>
            <person name="Schachtman D."/>
        </authorList>
    </citation>
    <scope>NUCLEOTIDE SEQUENCE</scope>
    <source>
        <strain evidence="1">BE80</strain>
    </source>
</reference>
<dbReference type="EMBL" id="JAVDTR010000012">
    <property type="protein sequence ID" value="MDR6725642.1"/>
    <property type="molecule type" value="Genomic_DNA"/>
</dbReference>